<gene>
    <name evidence="1" type="ORF">PUW23_13480</name>
</gene>
<sequence>MDAINQAGIPIVSFAGSEGGYEIMQGYRLEKQVLSLEDFSAICSALRGVRSATDHLEIDRLIERIGALMPGQKTLCGSRFQAGTKR</sequence>
<dbReference type="AlphaFoldDB" id="A0AAX3MVY9"/>
<proteinExistence type="predicted"/>
<accession>A0AAX3MVY9</accession>
<evidence type="ECO:0000313" key="1">
    <source>
        <dbReference type="EMBL" id="WDH80572.1"/>
    </source>
</evidence>
<name>A0AAX3MVY9_9BACL</name>
<reference evidence="1" key="1">
    <citation type="submission" date="2023-02" db="EMBL/GenBank/DDBJ databases">
        <title>Pathogen: clinical or host-associated sample.</title>
        <authorList>
            <person name="Hergert J."/>
            <person name="Casey R."/>
            <person name="Wagner J."/>
            <person name="Young E.L."/>
            <person name="Oakeson K.F."/>
        </authorList>
    </citation>
    <scope>NUCLEOTIDE SEQUENCE</scope>
    <source>
        <strain evidence="1">2022CK-00830</strain>
    </source>
</reference>
<protein>
    <submittedName>
        <fullName evidence="1">Uncharacterized protein</fullName>
    </submittedName>
</protein>
<dbReference type="RefSeq" id="WP_238546368.1">
    <property type="nucleotide sequence ID" value="NZ_CP118101.1"/>
</dbReference>
<dbReference type="Proteomes" id="UP001220962">
    <property type="component" value="Chromosome"/>
</dbReference>
<organism evidence="1 2">
    <name type="scientific">Paenibacillus urinalis</name>
    <dbReference type="NCBI Taxonomy" id="521520"/>
    <lineage>
        <taxon>Bacteria</taxon>
        <taxon>Bacillati</taxon>
        <taxon>Bacillota</taxon>
        <taxon>Bacilli</taxon>
        <taxon>Bacillales</taxon>
        <taxon>Paenibacillaceae</taxon>
        <taxon>Paenibacillus</taxon>
    </lineage>
</organism>
<dbReference type="EMBL" id="CP118101">
    <property type="protein sequence ID" value="WDH80572.1"/>
    <property type="molecule type" value="Genomic_DNA"/>
</dbReference>
<evidence type="ECO:0000313" key="2">
    <source>
        <dbReference type="Proteomes" id="UP001220962"/>
    </source>
</evidence>